<protein>
    <submittedName>
        <fullName evidence="5">Adenylate kinase isoenzyme 1</fullName>
    </submittedName>
</protein>
<dbReference type="PROSITE" id="PS00113">
    <property type="entry name" value="ADENYLATE_KINASE"/>
    <property type="match status" value="1"/>
</dbReference>
<dbReference type="HAMAP" id="MF_00235">
    <property type="entry name" value="Adenylate_kinase_Adk"/>
    <property type="match status" value="1"/>
</dbReference>
<proteinExistence type="inferred from homology"/>
<organism evidence="5 6">
    <name type="scientific">Hypsibius exemplaris</name>
    <name type="common">Freshwater tardigrade</name>
    <dbReference type="NCBI Taxonomy" id="2072580"/>
    <lineage>
        <taxon>Eukaryota</taxon>
        <taxon>Metazoa</taxon>
        <taxon>Ecdysozoa</taxon>
        <taxon>Tardigrada</taxon>
        <taxon>Eutardigrada</taxon>
        <taxon>Parachela</taxon>
        <taxon>Hypsibioidea</taxon>
        <taxon>Hypsibiidae</taxon>
        <taxon>Hypsibius</taxon>
    </lineage>
</organism>
<evidence type="ECO:0000256" key="1">
    <source>
        <dbReference type="ARBA" id="ARBA00022679"/>
    </source>
</evidence>
<dbReference type="InterPro" id="IPR000850">
    <property type="entry name" value="Adenylat/UMP-CMP_kin"/>
</dbReference>
<keyword evidence="2" id="KW-0547">Nucleotide-binding</keyword>
<dbReference type="Gene3D" id="3.40.50.300">
    <property type="entry name" value="P-loop containing nucleotide triphosphate hydrolases"/>
    <property type="match status" value="1"/>
</dbReference>
<keyword evidence="1 4" id="KW-0808">Transferase</keyword>
<dbReference type="Proteomes" id="UP000192578">
    <property type="component" value="Unassembled WGS sequence"/>
</dbReference>
<dbReference type="EMBL" id="MTYJ01000051">
    <property type="protein sequence ID" value="OQV18304.1"/>
    <property type="molecule type" value="Genomic_DNA"/>
</dbReference>
<dbReference type="SUPFAM" id="SSF52540">
    <property type="entry name" value="P-loop containing nucleoside triphosphate hydrolases"/>
    <property type="match status" value="1"/>
</dbReference>
<dbReference type="PRINTS" id="PR00094">
    <property type="entry name" value="ADENYLTKNASE"/>
</dbReference>
<dbReference type="GO" id="GO:0006139">
    <property type="term" value="P:nucleobase-containing compound metabolic process"/>
    <property type="evidence" value="ECO:0007669"/>
    <property type="project" value="InterPro"/>
</dbReference>
<dbReference type="InterPro" id="IPR033690">
    <property type="entry name" value="Adenylat_kinase_CS"/>
</dbReference>
<dbReference type="Pfam" id="PF00406">
    <property type="entry name" value="ADK"/>
    <property type="match status" value="1"/>
</dbReference>
<reference evidence="6" key="1">
    <citation type="submission" date="2017-01" db="EMBL/GenBank/DDBJ databases">
        <title>Comparative genomics of anhydrobiosis in the tardigrade Hypsibius dujardini.</title>
        <authorList>
            <person name="Yoshida Y."/>
            <person name="Koutsovoulos G."/>
            <person name="Laetsch D."/>
            <person name="Stevens L."/>
            <person name="Kumar S."/>
            <person name="Horikawa D."/>
            <person name="Ishino K."/>
            <person name="Komine S."/>
            <person name="Tomita M."/>
            <person name="Blaxter M."/>
            <person name="Arakawa K."/>
        </authorList>
    </citation>
    <scope>NUCLEOTIDE SEQUENCE [LARGE SCALE GENOMIC DNA]</scope>
    <source>
        <strain evidence="6">Z151</strain>
    </source>
</reference>
<evidence type="ECO:0000256" key="4">
    <source>
        <dbReference type="RuleBase" id="RU003330"/>
    </source>
</evidence>
<sequence>MCNFSVRHRSCIARCISIFAPIFNDLPFGVPQGLSRRLNGKRPPIHNLFPVADFAIPAAVLPPAVVADVNEDLRNLDKPTVRSRYPAITWTGSVCIRLALPLLLISLTSLTSVRTTEFRGETGAIRIMAAAQPLHNEQPLSAHIDTDHNRNGQAGRHPIVFVMGGPGSGKGTQCALIKERFGFCHLSTGDLLRDEVSSGSPRGEWLNSIMVKGDLVPLEVVLNLLKEAIHRESQRGARGFLIDGFPREVSQALEFEKQVGCCAQVIYFEVPFDVMSERLIRRGITSGRADDNAETIRKRLQTFADQTIPVVSHYQKAQKTTIIPANREVDAIFADVTTTMKSLLASIVKDTEIKEPVPLNV</sequence>
<evidence type="ECO:0000256" key="3">
    <source>
        <dbReference type="ARBA" id="ARBA00022777"/>
    </source>
</evidence>
<dbReference type="AlphaFoldDB" id="A0A1W0WSY1"/>
<keyword evidence="3 4" id="KW-0418">Kinase</keyword>
<dbReference type="PANTHER" id="PTHR23359">
    <property type="entry name" value="NUCLEOTIDE KINASE"/>
    <property type="match status" value="1"/>
</dbReference>
<comment type="similarity">
    <text evidence="4">Belongs to the adenylate kinase family.</text>
</comment>
<gene>
    <name evidence="5" type="ORF">BV898_07697</name>
</gene>
<dbReference type="GO" id="GO:0019205">
    <property type="term" value="F:nucleobase-containing compound kinase activity"/>
    <property type="evidence" value="ECO:0007669"/>
    <property type="project" value="InterPro"/>
</dbReference>
<dbReference type="GO" id="GO:0005524">
    <property type="term" value="F:ATP binding"/>
    <property type="evidence" value="ECO:0007669"/>
    <property type="project" value="InterPro"/>
</dbReference>
<dbReference type="CDD" id="cd01428">
    <property type="entry name" value="ADK"/>
    <property type="match status" value="1"/>
</dbReference>
<name>A0A1W0WSY1_HYPEX</name>
<evidence type="ECO:0000256" key="2">
    <source>
        <dbReference type="ARBA" id="ARBA00022741"/>
    </source>
</evidence>
<keyword evidence="6" id="KW-1185">Reference proteome</keyword>
<dbReference type="OrthoDB" id="442176at2759"/>
<dbReference type="InterPro" id="IPR027417">
    <property type="entry name" value="P-loop_NTPase"/>
</dbReference>
<evidence type="ECO:0000313" key="6">
    <source>
        <dbReference type="Proteomes" id="UP000192578"/>
    </source>
</evidence>
<comment type="caution">
    <text evidence="5">The sequence shown here is derived from an EMBL/GenBank/DDBJ whole genome shotgun (WGS) entry which is preliminary data.</text>
</comment>
<accession>A0A1W0WSY1</accession>
<evidence type="ECO:0000313" key="5">
    <source>
        <dbReference type="EMBL" id="OQV18304.1"/>
    </source>
</evidence>